<keyword evidence="2" id="KW-1185">Reference proteome</keyword>
<dbReference type="InterPro" id="IPR015421">
    <property type="entry name" value="PyrdxlP-dep_Trfase_major"/>
</dbReference>
<proteinExistence type="predicted"/>
<evidence type="ECO:0000313" key="1">
    <source>
        <dbReference type="EMBL" id="BAY86794.1"/>
    </source>
</evidence>
<dbReference type="Gene3D" id="3.40.640.10">
    <property type="entry name" value="Type I PLP-dependent aspartate aminotransferase-like (Major domain)"/>
    <property type="match status" value="1"/>
</dbReference>
<reference evidence="1 2" key="1">
    <citation type="submission" date="2017-06" db="EMBL/GenBank/DDBJ databases">
        <title>Genome sequencing of cyanobaciteial culture collection at National Institute for Environmental Studies (NIES).</title>
        <authorList>
            <person name="Hirose Y."/>
            <person name="Shimura Y."/>
            <person name="Fujisawa T."/>
            <person name="Nakamura Y."/>
            <person name="Kawachi M."/>
        </authorList>
    </citation>
    <scope>NUCLEOTIDE SEQUENCE [LARGE SCALE GENOMIC DNA]</scope>
    <source>
        <strain evidence="1 2">NIES-267</strain>
    </source>
</reference>
<dbReference type="EMBL" id="AP018227">
    <property type="protein sequence ID" value="BAY86794.1"/>
    <property type="molecule type" value="Genomic_DNA"/>
</dbReference>
<dbReference type="InterPro" id="IPR015424">
    <property type="entry name" value="PyrdxlP-dep_Trfase"/>
</dbReference>
<organism evidence="1 2">
    <name type="scientific">Calothrix parasitica NIES-267</name>
    <dbReference type="NCBI Taxonomy" id="1973488"/>
    <lineage>
        <taxon>Bacteria</taxon>
        <taxon>Bacillati</taxon>
        <taxon>Cyanobacteriota</taxon>
        <taxon>Cyanophyceae</taxon>
        <taxon>Nostocales</taxon>
        <taxon>Calotrichaceae</taxon>
        <taxon>Calothrix</taxon>
    </lineage>
</organism>
<evidence type="ECO:0000313" key="2">
    <source>
        <dbReference type="Proteomes" id="UP000218418"/>
    </source>
</evidence>
<sequence>MKQLWEVGSEFDWSNDFVSPVGEAAKLPSNYELFSTGCASLFGLEKILNHKRDRKLKLHLPCFFCMEAASKLSKAFDICWYRDLPNEKYPDFDTLKACAGDLVLAVNLFGIKSAQVWQDWSKANRDVILVEDHTHDPFSNWSLQSQADYAMASLRKTLPIPDGAIIWSGKNLSLPKASESESDGAYKRLSAMLLKRAYLNGGNVSKDTYRQLEVESQDSLENIENDRISAFSANVLSSLDIKQFRKRREANIKHFLHLTLSEQGENWQPLFSSWEDGSVPFNSIIVCRNREIRDCLRKYLIGKNIFPPVHWPQPHNGMTSKDLDAIDLSNRILTIPTDQRYSLDDVSQVVNIMKEFFTNSTQNSSIYANSR</sequence>
<dbReference type="AlphaFoldDB" id="A0A1Z4LZX1"/>
<accession>A0A1Z4LZX1</accession>
<dbReference type="SUPFAM" id="SSF53383">
    <property type="entry name" value="PLP-dependent transferases"/>
    <property type="match status" value="1"/>
</dbReference>
<protein>
    <recommendedName>
        <fullName evidence="3">DegT/DnrJ/EryC1/StrS aminotransferase</fullName>
    </recommendedName>
</protein>
<name>A0A1Z4LZX1_9CYAN</name>
<dbReference type="Proteomes" id="UP000218418">
    <property type="component" value="Chromosome"/>
</dbReference>
<evidence type="ECO:0008006" key="3">
    <source>
        <dbReference type="Google" id="ProtNLM"/>
    </source>
</evidence>
<gene>
    <name evidence="1" type="ORF">NIES267_63050</name>
</gene>
<dbReference type="OrthoDB" id="8955051at2"/>